<feature type="transmembrane region" description="Helical" evidence="6">
    <location>
        <begin position="210"/>
        <end position="231"/>
    </location>
</feature>
<dbReference type="AlphaFoldDB" id="A0AB38YW25"/>
<feature type="transmembrane region" description="Helical" evidence="6">
    <location>
        <begin position="151"/>
        <end position="172"/>
    </location>
</feature>
<dbReference type="GO" id="GO:0016020">
    <property type="term" value="C:membrane"/>
    <property type="evidence" value="ECO:0007669"/>
    <property type="project" value="UniProtKB-SubCell"/>
</dbReference>
<dbReference type="PANTHER" id="PTHR42718:SF9">
    <property type="entry name" value="MAJOR FACILITATOR SUPERFAMILY MULTIDRUG TRANSPORTER MFSC"/>
    <property type="match status" value="1"/>
</dbReference>
<feature type="transmembrane region" description="Helical" evidence="6">
    <location>
        <begin position="411"/>
        <end position="430"/>
    </location>
</feature>
<protein>
    <submittedName>
        <fullName evidence="8">MFS transporter</fullName>
    </submittedName>
</protein>
<dbReference type="PANTHER" id="PTHR42718">
    <property type="entry name" value="MAJOR FACILITATOR SUPERFAMILY MULTIDRUG TRANSPORTER MFSC"/>
    <property type="match status" value="1"/>
</dbReference>
<dbReference type="Gene3D" id="1.20.1250.20">
    <property type="entry name" value="MFS general substrate transporter like domains"/>
    <property type="match status" value="1"/>
</dbReference>
<evidence type="ECO:0000313" key="8">
    <source>
        <dbReference type="EMBL" id="WND05560.1"/>
    </source>
</evidence>
<dbReference type="InterPro" id="IPR036259">
    <property type="entry name" value="MFS_trans_sf"/>
</dbReference>
<dbReference type="Proteomes" id="UP001256400">
    <property type="component" value="Chromosome"/>
</dbReference>
<evidence type="ECO:0000256" key="1">
    <source>
        <dbReference type="ARBA" id="ARBA00004141"/>
    </source>
</evidence>
<feature type="transmembrane region" description="Helical" evidence="6">
    <location>
        <begin position="309"/>
        <end position="332"/>
    </location>
</feature>
<keyword evidence="5 6" id="KW-0472">Membrane</keyword>
<dbReference type="Pfam" id="PF07690">
    <property type="entry name" value="MFS_1"/>
    <property type="match status" value="1"/>
</dbReference>
<feature type="transmembrane region" description="Helical" evidence="6">
    <location>
        <begin position="60"/>
        <end position="78"/>
    </location>
</feature>
<feature type="transmembrane region" description="Helical" evidence="6">
    <location>
        <begin position="369"/>
        <end position="390"/>
    </location>
</feature>
<comment type="subcellular location">
    <subcellularLocation>
        <location evidence="1">Membrane</location>
        <topology evidence="1">Multi-pass membrane protein</topology>
    </subcellularLocation>
</comment>
<feature type="transmembrane region" description="Helical" evidence="6">
    <location>
        <begin position="442"/>
        <end position="464"/>
    </location>
</feature>
<keyword evidence="4 6" id="KW-1133">Transmembrane helix</keyword>
<feature type="transmembrane region" description="Helical" evidence="6">
    <location>
        <begin position="280"/>
        <end position="303"/>
    </location>
</feature>
<keyword evidence="2" id="KW-0813">Transport</keyword>
<feature type="transmembrane region" description="Helical" evidence="6">
    <location>
        <begin position="178"/>
        <end position="198"/>
    </location>
</feature>
<accession>A0AB38YW25</accession>
<name>A0AB38YW25_9GAMM</name>
<reference evidence="8" key="1">
    <citation type="submission" date="2023-09" db="EMBL/GenBank/DDBJ databases">
        <title>Acinetobacter soli.</title>
        <authorList>
            <person name="Kim B."/>
            <person name="Kim D."/>
            <person name="Park D."/>
        </authorList>
    </citation>
    <scope>NUCLEOTIDE SEQUENCE</scope>
    <source>
        <strain evidence="8">2023.05</strain>
    </source>
</reference>
<dbReference type="SUPFAM" id="SSF103473">
    <property type="entry name" value="MFS general substrate transporter"/>
    <property type="match status" value="1"/>
</dbReference>
<organism evidence="8 9">
    <name type="scientific">Acinetobacter soli</name>
    <dbReference type="NCBI Taxonomy" id="487316"/>
    <lineage>
        <taxon>Bacteria</taxon>
        <taxon>Pseudomonadati</taxon>
        <taxon>Pseudomonadota</taxon>
        <taxon>Gammaproteobacteria</taxon>
        <taxon>Moraxellales</taxon>
        <taxon>Moraxellaceae</taxon>
        <taxon>Acinetobacter</taxon>
    </lineage>
</organism>
<evidence type="ECO:0000313" key="9">
    <source>
        <dbReference type="Proteomes" id="UP001256400"/>
    </source>
</evidence>
<dbReference type="PROSITE" id="PS50850">
    <property type="entry name" value="MFS"/>
    <property type="match status" value="1"/>
</dbReference>
<evidence type="ECO:0000256" key="5">
    <source>
        <dbReference type="ARBA" id="ARBA00023136"/>
    </source>
</evidence>
<keyword evidence="3 6" id="KW-0812">Transmembrane</keyword>
<gene>
    <name evidence="8" type="ORF">RHP80_15505</name>
</gene>
<dbReference type="Gene3D" id="1.20.1720.10">
    <property type="entry name" value="Multidrug resistance protein D"/>
    <property type="match status" value="1"/>
</dbReference>
<proteinExistence type="predicted"/>
<feature type="transmembrane region" description="Helical" evidence="6">
    <location>
        <begin position="237"/>
        <end position="259"/>
    </location>
</feature>
<feature type="transmembrane region" description="Helical" evidence="6">
    <location>
        <begin position="344"/>
        <end position="363"/>
    </location>
</feature>
<feature type="transmembrane region" description="Helical" evidence="6">
    <location>
        <begin position="120"/>
        <end position="139"/>
    </location>
</feature>
<feature type="domain" description="Major facilitator superfamily (MFS) profile" evidence="7">
    <location>
        <begin position="24"/>
        <end position="475"/>
    </location>
</feature>
<dbReference type="InterPro" id="IPR020846">
    <property type="entry name" value="MFS_dom"/>
</dbReference>
<dbReference type="GO" id="GO:0022857">
    <property type="term" value="F:transmembrane transporter activity"/>
    <property type="evidence" value="ECO:0007669"/>
    <property type="project" value="InterPro"/>
</dbReference>
<evidence type="ECO:0000259" key="7">
    <source>
        <dbReference type="PROSITE" id="PS50850"/>
    </source>
</evidence>
<evidence type="ECO:0000256" key="2">
    <source>
        <dbReference type="ARBA" id="ARBA00022448"/>
    </source>
</evidence>
<dbReference type="EMBL" id="CP134206">
    <property type="protein sequence ID" value="WND05560.1"/>
    <property type="molecule type" value="Genomic_DNA"/>
</dbReference>
<evidence type="ECO:0000256" key="4">
    <source>
        <dbReference type="ARBA" id="ARBA00022989"/>
    </source>
</evidence>
<sequence>MVDVSNSARLHLKHEPSHQPARWVMLSVMLGTGTVSLSNSSFNPALATLMQQFALSEAQVSWVMVIFLMSMSLSLLLAGYLSQTLGKRNLYLMALLTFVAISAVGMLAQSFNTVLLVRAIQGFASGLMIPLSLGLIFAVTPQSERGAATGIWGAMIMLTLACGPMLGALLLLKWGWPALFSVNLPFGLIALLVGYKTLPKQPQCGVSAFDWQGFSTLSISIVALLLALSQIKTRADFWAPTFYLPLLLAILMGGLFWWLPAKRKAVLIPAQLFASPGFNFSLIISVLHTVGLFVMLFAIPLLVQNALHLSPLWTGALLMSSALCTSVCSKWAGNCLDRFGAKCLISVGLLLTSGAFIGLGAGIHLPVTFLMLCMMVHGLGFAMSYMPSTTAGLNSLNNQELVTQGAAINNLLRRLCSAVAVVLAALYLQFRSASLLSLHDPQWAQLIAIRELFLICAGGLLLALPFAWKFPDIKNASACKASM</sequence>
<dbReference type="RefSeq" id="WP_048764235.1">
    <property type="nucleotide sequence ID" value="NZ_CP134206.1"/>
</dbReference>
<feature type="transmembrane region" description="Helical" evidence="6">
    <location>
        <begin position="90"/>
        <end position="108"/>
    </location>
</feature>
<evidence type="ECO:0000256" key="6">
    <source>
        <dbReference type="SAM" id="Phobius"/>
    </source>
</evidence>
<dbReference type="InterPro" id="IPR011701">
    <property type="entry name" value="MFS"/>
</dbReference>
<evidence type="ECO:0000256" key="3">
    <source>
        <dbReference type="ARBA" id="ARBA00022692"/>
    </source>
</evidence>